<dbReference type="Pfam" id="PF07690">
    <property type="entry name" value="MFS_1"/>
    <property type="match status" value="1"/>
</dbReference>
<dbReference type="CDD" id="cd06173">
    <property type="entry name" value="MFS_MefA_like"/>
    <property type="match status" value="1"/>
</dbReference>
<comment type="subcellular location">
    <subcellularLocation>
        <location evidence="1">Cell inner membrane</location>
        <topology evidence="1">Multi-pass membrane protein</topology>
    </subcellularLocation>
</comment>
<evidence type="ECO:0000313" key="11">
    <source>
        <dbReference type="EMBL" id="SEL92327.1"/>
    </source>
</evidence>
<evidence type="ECO:0000256" key="7">
    <source>
        <dbReference type="ARBA" id="ARBA00038075"/>
    </source>
</evidence>
<comment type="similarity">
    <text evidence="7">Belongs to the major facilitator superfamily. Drug:H(+) antiporter-3 (DHA3) (TC 2.A.1.21) family.</text>
</comment>
<dbReference type="PROSITE" id="PS50850">
    <property type="entry name" value="MFS"/>
    <property type="match status" value="1"/>
</dbReference>
<keyword evidence="4 9" id="KW-0812">Transmembrane</keyword>
<feature type="transmembrane region" description="Helical" evidence="9">
    <location>
        <begin position="392"/>
        <end position="413"/>
    </location>
</feature>
<feature type="transmembrane region" description="Helical" evidence="9">
    <location>
        <begin position="239"/>
        <end position="266"/>
    </location>
</feature>
<dbReference type="SUPFAM" id="SSF103473">
    <property type="entry name" value="MFS general substrate transporter"/>
    <property type="match status" value="1"/>
</dbReference>
<dbReference type="InterPro" id="IPR020846">
    <property type="entry name" value="MFS_dom"/>
</dbReference>
<dbReference type="eggNOG" id="COG0477">
    <property type="taxonomic scope" value="Bacteria"/>
</dbReference>
<keyword evidence="12" id="KW-1185">Reference proteome</keyword>
<dbReference type="Gene3D" id="1.20.1250.20">
    <property type="entry name" value="MFS general substrate transporter like domains"/>
    <property type="match status" value="1"/>
</dbReference>
<dbReference type="STRING" id="235985.SAMN05414137_11596"/>
<evidence type="ECO:0000256" key="9">
    <source>
        <dbReference type="SAM" id="Phobius"/>
    </source>
</evidence>
<feature type="transmembrane region" description="Helical" evidence="9">
    <location>
        <begin position="365"/>
        <end position="386"/>
    </location>
</feature>
<feature type="transmembrane region" description="Helical" evidence="9">
    <location>
        <begin position="330"/>
        <end position="353"/>
    </location>
</feature>
<dbReference type="EMBL" id="FOAZ01000015">
    <property type="protein sequence ID" value="SEL92327.1"/>
    <property type="molecule type" value="Genomic_DNA"/>
</dbReference>
<evidence type="ECO:0000256" key="5">
    <source>
        <dbReference type="ARBA" id="ARBA00022989"/>
    </source>
</evidence>
<evidence type="ECO:0000256" key="6">
    <source>
        <dbReference type="ARBA" id="ARBA00023136"/>
    </source>
</evidence>
<feature type="transmembrane region" description="Helical" evidence="9">
    <location>
        <begin position="173"/>
        <end position="199"/>
    </location>
</feature>
<evidence type="ECO:0000256" key="1">
    <source>
        <dbReference type="ARBA" id="ARBA00004429"/>
    </source>
</evidence>
<gene>
    <name evidence="11" type="ORF">SAMN05414137_11596</name>
</gene>
<evidence type="ECO:0000313" key="12">
    <source>
        <dbReference type="Proteomes" id="UP000183015"/>
    </source>
</evidence>
<dbReference type="PANTHER" id="PTHR23513">
    <property type="entry name" value="INTEGRAL MEMBRANE EFFLUX PROTEIN-RELATED"/>
    <property type="match status" value="1"/>
</dbReference>
<dbReference type="PRINTS" id="PR01988">
    <property type="entry name" value="EXPORTERBACE"/>
</dbReference>
<feature type="transmembrane region" description="Helical" evidence="9">
    <location>
        <begin position="305"/>
        <end position="324"/>
    </location>
</feature>
<dbReference type="InterPro" id="IPR036259">
    <property type="entry name" value="MFS_trans_sf"/>
</dbReference>
<feature type="transmembrane region" description="Helical" evidence="9">
    <location>
        <begin position="96"/>
        <end position="120"/>
    </location>
</feature>
<evidence type="ECO:0000256" key="3">
    <source>
        <dbReference type="ARBA" id="ARBA00022475"/>
    </source>
</evidence>
<dbReference type="GO" id="GO:0005886">
    <property type="term" value="C:plasma membrane"/>
    <property type="evidence" value="ECO:0007669"/>
    <property type="project" value="UniProtKB-SubCell"/>
</dbReference>
<dbReference type="InterPro" id="IPR011701">
    <property type="entry name" value="MFS"/>
</dbReference>
<protein>
    <recommendedName>
        <fullName evidence="8">Multidrug efflux pump Tap</fullName>
    </recommendedName>
</protein>
<keyword evidence="6 9" id="KW-0472">Membrane</keyword>
<evidence type="ECO:0000256" key="4">
    <source>
        <dbReference type="ARBA" id="ARBA00022692"/>
    </source>
</evidence>
<keyword evidence="2" id="KW-0813">Transport</keyword>
<evidence type="ECO:0000259" key="10">
    <source>
        <dbReference type="PROSITE" id="PS50850"/>
    </source>
</evidence>
<evidence type="ECO:0000256" key="2">
    <source>
        <dbReference type="ARBA" id="ARBA00022448"/>
    </source>
</evidence>
<dbReference type="AlphaFoldDB" id="A0A1H7U7N2"/>
<dbReference type="RefSeq" id="WP_342342537.1">
    <property type="nucleotide sequence ID" value="NZ_BBPN01000019.1"/>
</dbReference>
<proteinExistence type="inferred from homology"/>
<dbReference type="PANTHER" id="PTHR23513:SF9">
    <property type="entry name" value="ENTEROBACTIN EXPORTER ENTS"/>
    <property type="match status" value="1"/>
</dbReference>
<dbReference type="GO" id="GO:0022857">
    <property type="term" value="F:transmembrane transporter activity"/>
    <property type="evidence" value="ECO:0007669"/>
    <property type="project" value="InterPro"/>
</dbReference>
<reference evidence="12" key="1">
    <citation type="submission" date="2016-10" db="EMBL/GenBank/DDBJ databases">
        <authorList>
            <person name="Varghese N."/>
        </authorList>
    </citation>
    <scope>NUCLEOTIDE SEQUENCE [LARGE SCALE GENOMIC DNA]</scope>
    <source>
        <strain evidence="12">DSM 45096 / BCRC 16803 / CGMCC 4.1857 / CIP 109030 / JCM 12277 / KCTC 19219 / NBRC 100920 / 33214</strain>
    </source>
</reference>
<name>A0A1H7U7N2_STRJI</name>
<organism evidence="11 12">
    <name type="scientific">Streptacidiphilus jiangxiensis</name>
    <dbReference type="NCBI Taxonomy" id="235985"/>
    <lineage>
        <taxon>Bacteria</taxon>
        <taxon>Bacillati</taxon>
        <taxon>Actinomycetota</taxon>
        <taxon>Actinomycetes</taxon>
        <taxon>Kitasatosporales</taxon>
        <taxon>Streptomycetaceae</taxon>
        <taxon>Streptacidiphilus</taxon>
    </lineage>
</organism>
<feature type="transmembrane region" description="Helical" evidence="9">
    <location>
        <begin position="272"/>
        <end position="298"/>
    </location>
</feature>
<keyword evidence="5 9" id="KW-1133">Transmembrane helix</keyword>
<evidence type="ECO:0000256" key="8">
    <source>
        <dbReference type="ARBA" id="ARBA00040914"/>
    </source>
</evidence>
<dbReference type="Proteomes" id="UP000183015">
    <property type="component" value="Unassembled WGS sequence"/>
</dbReference>
<dbReference type="InterPro" id="IPR022324">
    <property type="entry name" value="Bacilysin_exporter_BacE_put"/>
</dbReference>
<feature type="domain" description="Major facilitator superfamily (MFS) profile" evidence="10">
    <location>
        <begin position="24"/>
        <end position="418"/>
    </location>
</feature>
<keyword evidence="3" id="KW-1003">Cell membrane</keyword>
<sequence length="436" mass="43890">MADLTSSPGRLLATWNTALARYRGLVGLLLTQALSLTGTRVSAVALPWLVLTSTGSTALTGLTAFCELGPYVLAKAAAGPFIDRIGPRRISLLGDLVSAAAVLAVPIAHAAGALPIWLLLTLVAITGSVRGPGDAAKVAMTPDAADDARVPLERVTGLSGAAERLAITAGPALGAAAVAAFGPATALVFNAATFLLSAAATAAAAPRRREQPATPLADEDAGYWKRLGQGFTFLRTDPLLATAVGLTVVTNFLDAAWSAVLVPVWVHQHQLGVGAVGAIFSVMSAASAAAGLCAAWLGERLPRRVTFLAGFVVAGAPRFLILALGAPLAAVLTVSAVSGFAAGFLNPILAAAVYERIPRDLVGRVISVADAVSWAAVPLGGLLAGAALGSVALAPVAAVAGLAYCAVTTLTGLRPQWRELDATPQPGLRPVPAGTG</sequence>
<accession>A0A1H7U7N2</accession>